<sequence length="122" mass="13009">MPPPRVPLLLTLFLASVHSSLAVECEACEGSDCATLNSSICNGTYCISSVVNPRWGKYVSVKGCLSGNMLAMNADDALETDGESETYLCSTNYCTSREKNVTMKAAEPRKKISCACTEEAPG</sequence>
<organism evidence="2 3">
    <name type="scientific">Pristionchus mayeri</name>
    <dbReference type="NCBI Taxonomy" id="1317129"/>
    <lineage>
        <taxon>Eukaryota</taxon>
        <taxon>Metazoa</taxon>
        <taxon>Ecdysozoa</taxon>
        <taxon>Nematoda</taxon>
        <taxon>Chromadorea</taxon>
        <taxon>Rhabditida</taxon>
        <taxon>Rhabditina</taxon>
        <taxon>Diplogasteromorpha</taxon>
        <taxon>Diplogasteroidea</taxon>
        <taxon>Neodiplogasteridae</taxon>
        <taxon>Pristionchus</taxon>
    </lineage>
</organism>
<gene>
    <name evidence="2" type="ORF">PMAYCL1PPCAC_31665</name>
</gene>
<dbReference type="AlphaFoldDB" id="A0AAN5IET6"/>
<dbReference type="EMBL" id="BTRK01000006">
    <property type="protein sequence ID" value="GMR61470.1"/>
    <property type="molecule type" value="Genomic_DNA"/>
</dbReference>
<protein>
    <recommendedName>
        <fullName evidence="4">Activin types I and II receptor domain-containing protein</fullName>
    </recommendedName>
</protein>
<accession>A0AAN5IET6</accession>
<name>A0AAN5IET6_9BILA</name>
<keyword evidence="1" id="KW-0732">Signal</keyword>
<proteinExistence type="predicted"/>
<evidence type="ECO:0000313" key="2">
    <source>
        <dbReference type="EMBL" id="GMR61470.1"/>
    </source>
</evidence>
<feature type="chain" id="PRO_5042814454" description="Activin types I and II receptor domain-containing protein" evidence="1">
    <location>
        <begin position="23"/>
        <end position="122"/>
    </location>
</feature>
<dbReference type="Proteomes" id="UP001328107">
    <property type="component" value="Unassembled WGS sequence"/>
</dbReference>
<keyword evidence="3" id="KW-1185">Reference proteome</keyword>
<evidence type="ECO:0008006" key="4">
    <source>
        <dbReference type="Google" id="ProtNLM"/>
    </source>
</evidence>
<reference evidence="3" key="1">
    <citation type="submission" date="2022-10" db="EMBL/GenBank/DDBJ databases">
        <title>Genome assembly of Pristionchus species.</title>
        <authorList>
            <person name="Yoshida K."/>
            <person name="Sommer R.J."/>
        </authorList>
    </citation>
    <scope>NUCLEOTIDE SEQUENCE [LARGE SCALE GENOMIC DNA]</scope>
    <source>
        <strain evidence="3">RS5460</strain>
    </source>
</reference>
<comment type="caution">
    <text evidence="2">The sequence shown here is derived from an EMBL/GenBank/DDBJ whole genome shotgun (WGS) entry which is preliminary data.</text>
</comment>
<evidence type="ECO:0000256" key="1">
    <source>
        <dbReference type="SAM" id="SignalP"/>
    </source>
</evidence>
<evidence type="ECO:0000313" key="3">
    <source>
        <dbReference type="Proteomes" id="UP001328107"/>
    </source>
</evidence>
<feature type="signal peptide" evidence="1">
    <location>
        <begin position="1"/>
        <end position="22"/>
    </location>
</feature>